<feature type="domain" description="SHSP" evidence="4">
    <location>
        <begin position="286"/>
        <end position="370"/>
    </location>
</feature>
<accession>A0A3S1A265</accession>
<evidence type="ECO:0000259" key="4">
    <source>
        <dbReference type="PROSITE" id="PS01031"/>
    </source>
</evidence>
<feature type="compositionally biased region" description="Low complexity" evidence="3">
    <location>
        <begin position="224"/>
        <end position="237"/>
    </location>
</feature>
<dbReference type="PANTHER" id="PTHR22997:SF6">
    <property type="entry name" value="PIH1 DOMAIN-CONTAINING PROTEIN 2"/>
    <property type="match status" value="1"/>
</dbReference>
<dbReference type="GO" id="GO:1990904">
    <property type="term" value="C:ribonucleoprotein complex"/>
    <property type="evidence" value="ECO:0007669"/>
    <property type="project" value="TreeGrafter"/>
</dbReference>
<reference evidence="5 6" key="1">
    <citation type="submission" date="2019-01" db="EMBL/GenBank/DDBJ databases">
        <title>A draft genome assembly of the solar-powered sea slug Elysia chlorotica.</title>
        <authorList>
            <person name="Cai H."/>
            <person name="Li Q."/>
            <person name="Fang X."/>
            <person name="Li J."/>
            <person name="Curtis N.E."/>
            <person name="Altenburger A."/>
            <person name="Shibata T."/>
            <person name="Feng M."/>
            <person name="Maeda T."/>
            <person name="Schwartz J.A."/>
            <person name="Shigenobu S."/>
            <person name="Lundholm N."/>
            <person name="Nishiyama T."/>
            <person name="Yang H."/>
            <person name="Hasebe M."/>
            <person name="Li S."/>
            <person name="Pierce S.K."/>
            <person name="Wang J."/>
        </authorList>
    </citation>
    <scope>NUCLEOTIDE SEQUENCE [LARGE SCALE GENOMIC DNA]</scope>
    <source>
        <strain evidence="5">EC2010</strain>
        <tissue evidence="5">Whole organism of an adult</tissue>
    </source>
</reference>
<dbReference type="OrthoDB" id="545063at2759"/>
<dbReference type="PANTHER" id="PTHR22997">
    <property type="entry name" value="PIH1 DOMAIN-CONTAINING PROTEIN 1"/>
    <property type="match status" value="1"/>
</dbReference>
<dbReference type="GO" id="GO:0005737">
    <property type="term" value="C:cytoplasm"/>
    <property type="evidence" value="ECO:0007669"/>
    <property type="project" value="TreeGrafter"/>
</dbReference>
<comment type="caution">
    <text evidence="5">The sequence shown here is derived from an EMBL/GenBank/DDBJ whole genome shotgun (WGS) entry which is preliminary data.</text>
</comment>
<dbReference type="EMBL" id="RQTK01000374">
    <property type="protein sequence ID" value="RUS80772.1"/>
    <property type="molecule type" value="Genomic_DNA"/>
</dbReference>
<name>A0A3S1A265_ELYCH</name>
<dbReference type="GO" id="GO:0000492">
    <property type="term" value="P:box C/D snoRNP assembly"/>
    <property type="evidence" value="ECO:0007669"/>
    <property type="project" value="TreeGrafter"/>
</dbReference>
<evidence type="ECO:0000256" key="3">
    <source>
        <dbReference type="SAM" id="MobiDB-lite"/>
    </source>
</evidence>
<dbReference type="InterPro" id="IPR041442">
    <property type="entry name" value="PIH1D1/2/3_CS-like"/>
</dbReference>
<organism evidence="5 6">
    <name type="scientific">Elysia chlorotica</name>
    <name type="common">Eastern emerald elysia</name>
    <name type="synonym">Sea slug</name>
    <dbReference type="NCBI Taxonomy" id="188477"/>
    <lineage>
        <taxon>Eukaryota</taxon>
        <taxon>Metazoa</taxon>
        <taxon>Spiralia</taxon>
        <taxon>Lophotrochozoa</taxon>
        <taxon>Mollusca</taxon>
        <taxon>Gastropoda</taxon>
        <taxon>Heterobranchia</taxon>
        <taxon>Euthyneura</taxon>
        <taxon>Panpulmonata</taxon>
        <taxon>Sacoglossa</taxon>
        <taxon>Placobranchoidea</taxon>
        <taxon>Plakobranchidae</taxon>
        <taxon>Elysia</taxon>
    </lineage>
</organism>
<dbReference type="InterPro" id="IPR002068">
    <property type="entry name" value="A-crystallin/Hsp20_dom"/>
</dbReference>
<dbReference type="GO" id="GO:0006364">
    <property type="term" value="P:rRNA processing"/>
    <property type="evidence" value="ECO:0007669"/>
    <property type="project" value="TreeGrafter"/>
</dbReference>
<feature type="region of interest" description="Disordered" evidence="3">
    <location>
        <begin position="224"/>
        <end position="273"/>
    </location>
</feature>
<dbReference type="Pfam" id="PF18201">
    <property type="entry name" value="PIH1_CS"/>
    <property type="match status" value="1"/>
</dbReference>
<gene>
    <name evidence="5" type="ORF">EGW08_011495</name>
</gene>
<comment type="similarity">
    <text evidence="2">Belongs to the small heat shock protein (HSP20) family.</text>
</comment>
<dbReference type="STRING" id="188477.A0A3S1A265"/>
<sequence length="370" mass="40911">MDNLVPEGMSTQAQQIWSMLDDMAENDPAAYRKFIERQVKEGKDYMAPPDPHMCVQVKLLTSEKSTKASKDLFINFLEWKKVPEPKSPEDPVPVTGSPITHEKDNKGQFALTSVAFNPRVLKEFGRDCPNMTDADTLVQLALDYIEHEQKVKLTRSYTILPADTPLKGDLELVRLCFTKAFQKNMKGKASGKGGAFSKDVEEMEKTFGPLSSTERDSLLSQLSNISMSPSTSPSSQDKSGDPHLTSDGIRIPGLSGSHVQSGMNKEVNGTDPKSRRVGLIQEISEDRASSVPPKYMLESEGSNLVLKVELPGVKSVSECDLDISKDDVRLVVEGRHDWSIKLPSIIDEDQARAKFSKKLSLLTLTMPLAL</sequence>
<evidence type="ECO:0000313" key="6">
    <source>
        <dbReference type="Proteomes" id="UP000271974"/>
    </source>
</evidence>
<dbReference type="GO" id="GO:0097255">
    <property type="term" value="C:R2TP complex"/>
    <property type="evidence" value="ECO:0007669"/>
    <property type="project" value="TreeGrafter"/>
</dbReference>
<keyword evidence="6" id="KW-1185">Reference proteome</keyword>
<proteinExistence type="inferred from homology"/>
<evidence type="ECO:0000256" key="1">
    <source>
        <dbReference type="ARBA" id="ARBA00008511"/>
    </source>
</evidence>
<dbReference type="PROSITE" id="PS01031">
    <property type="entry name" value="SHSP"/>
    <property type="match status" value="1"/>
</dbReference>
<evidence type="ECO:0000313" key="5">
    <source>
        <dbReference type="EMBL" id="RUS80772.1"/>
    </source>
</evidence>
<dbReference type="AlphaFoldDB" id="A0A3S1A265"/>
<dbReference type="InterPro" id="IPR050734">
    <property type="entry name" value="PIH1/Kintoun_subfamily"/>
</dbReference>
<dbReference type="CDD" id="cd06464">
    <property type="entry name" value="ACD_sHsps-like"/>
    <property type="match status" value="1"/>
</dbReference>
<evidence type="ECO:0000256" key="2">
    <source>
        <dbReference type="PROSITE-ProRule" id="PRU00285"/>
    </source>
</evidence>
<protein>
    <recommendedName>
        <fullName evidence="4">SHSP domain-containing protein</fullName>
    </recommendedName>
</protein>
<dbReference type="Proteomes" id="UP000271974">
    <property type="component" value="Unassembled WGS sequence"/>
</dbReference>
<comment type="similarity">
    <text evidence="1">Belongs to the PIH1 family.</text>
</comment>